<feature type="signal peptide" evidence="9">
    <location>
        <begin position="1"/>
        <end position="21"/>
    </location>
</feature>
<name>A0A9P7MT28_9HYPO</name>
<evidence type="ECO:0000256" key="7">
    <source>
        <dbReference type="ARBA" id="ARBA00048881"/>
    </source>
</evidence>
<evidence type="ECO:0000256" key="8">
    <source>
        <dbReference type="SAM" id="MobiDB-lite"/>
    </source>
</evidence>
<comment type="similarity">
    <text evidence="1">Belongs to the tyrosinase family.</text>
</comment>
<dbReference type="AlphaFoldDB" id="A0A9P7MT28"/>
<dbReference type="InterPro" id="IPR050316">
    <property type="entry name" value="Tyrosinase/Hemocyanin"/>
</dbReference>
<dbReference type="EC" id="1.14.18.1" evidence="2"/>
<evidence type="ECO:0000313" key="12">
    <source>
        <dbReference type="EMBL" id="KAG5966955.1"/>
    </source>
</evidence>
<dbReference type="PANTHER" id="PTHR11474:SF76">
    <property type="entry name" value="SHKT DOMAIN-CONTAINING PROTEIN"/>
    <property type="match status" value="1"/>
</dbReference>
<dbReference type="Proteomes" id="UP000742024">
    <property type="component" value="Unassembled WGS sequence"/>
</dbReference>
<keyword evidence="13" id="KW-1185">Reference proteome</keyword>
<feature type="region of interest" description="Disordered" evidence="8">
    <location>
        <begin position="515"/>
        <end position="544"/>
    </location>
</feature>
<proteinExistence type="inferred from homology"/>
<evidence type="ECO:0000256" key="4">
    <source>
        <dbReference type="ARBA" id="ARBA00023008"/>
    </source>
</evidence>
<reference evidence="12 13" key="1">
    <citation type="journal article" date="2020" name="bioRxiv">
        <title>Whole genome comparisons of ergot fungi reveals the divergence and evolution of species within the genus Claviceps are the result of varying mechanisms driving genome evolution and host range expansion.</title>
        <authorList>
            <person name="Wyka S.A."/>
            <person name="Mondo S.J."/>
            <person name="Liu M."/>
            <person name="Dettman J."/>
            <person name="Nalam V."/>
            <person name="Broders K.D."/>
        </authorList>
    </citation>
    <scope>NUCLEOTIDE SEQUENCE</scope>
    <source>
        <strain evidence="12">CCC 1102</strain>
        <strain evidence="11 13">LM583</strain>
    </source>
</reference>
<gene>
    <name evidence="12" type="ORF">E4U56_001052</name>
    <name evidence="11" type="ORF">E4U57_005328</name>
</gene>
<dbReference type="Proteomes" id="UP000784919">
    <property type="component" value="Unassembled WGS sequence"/>
</dbReference>
<comment type="catalytic activity">
    <reaction evidence="7">
        <text>L-tyrosine + O2 = L-dopaquinone + H2O</text>
        <dbReference type="Rhea" id="RHEA:18117"/>
        <dbReference type="ChEBI" id="CHEBI:15377"/>
        <dbReference type="ChEBI" id="CHEBI:15379"/>
        <dbReference type="ChEBI" id="CHEBI:57924"/>
        <dbReference type="ChEBI" id="CHEBI:58315"/>
        <dbReference type="EC" id="1.14.18.1"/>
    </reaction>
</comment>
<protein>
    <recommendedName>
        <fullName evidence="2">tyrosinase</fullName>
        <ecNumber evidence="2">1.14.18.1</ecNumber>
    </recommendedName>
</protein>
<evidence type="ECO:0000256" key="3">
    <source>
        <dbReference type="ARBA" id="ARBA00022723"/>
    </source>
</evidence>
<organism evidence="12 14">
    <name type="scientific">Claviceps arundinis</name>
    <dbReference type="NCBI Taxonomy" id="1623583"/>
    <lineage>
        <taxon>Eukaryota</taxon>
        <taxon>Fungi</taxon>
        <taxon>Dikarya</taxon>
        <taxon>Ascomycota</taxon>
        <taxon>Pezizomycotina</taxon>
        <taxon>Sordariomycetes</taxon>
        <taxon>Hypocreomycetidae</taxon>
        <taxon>Hypocreales</taxon>
        <taxon>Clavicipitaceae</taxon>
        <taxon>Claviceps</taxon>
    </lineage>
</organism>
<evidence type="ECO:0000256" key="1">
    <source>
        <dbReference type="ARBA" id="ARBA00009928"/>
    </source>
</evidence>
<dbReference type="GO" id="GO:0046872">
    <property type="term" value="F:metal ion binding"/>
    <property type="evidence" value="ECO:0007669"/>
    <property type="project" value="UniProtKB-KW"/>
</dbReference>
<comment type="caution">
    <text evidence="12">The sequence shown here is derived from an EMBL/GenBank/DDBJ whole genome shotgun (WGS) entry which is preliminary data.</text>
</comment>
<dbReference type="InterPro" id="IPR008922">
    <property type="entry name" value="Di-copper_centre_dom_sf"/>
</dbReference>
<evidence type="ECO:0000259" key="10">
    <source>
        <dbReference type="PROSITE" id="PS00497"/>
    </source>
</evidence>
<accession>A0A9P7MT28</accession>
<feature type="domain" description="Tyrosinase copper-binding" evidence="10">
    <location>
        <begin position="106"/>
        <end position="123"/>
    </location>
</feature>
<dbReference type="PRINTS" id="PR00092">
    <property type="entry name" value="TYROSINASE"/>
</dbReference>
<evidence type="ECO:0000256" key="9">
    <source>
        <dbReference type="SAM" id="SignalP"/>
    </source>
</evidence>
<comment type="catalytic activity">
    <reaction evidence="6">
        <text>2 L-dopa + O2 = 2 L-dopaquinone + 2 H2O</text>
        <dbReference type="Rhea" id="RHEA:34287"/>
        <dbReference type="ChEBI" id="CHEBI:15377"/>
        <dbReference type="ChEBI" id="CHEBI:15379"/>
        <dbReference type="ChEBI" id="CHEBI:57504"/>
        <dbReference type="ChEBI" id="CHEBI:57924"/>
        <dbReference type="EC" id="1.14.18.1"/>
    </reaction>
</comment>
<sequence length="544" mass="60214">MILNTVVGLLAIGLAPMAVTAAHFPVTGVPVAEGADVPARLNVNDLASKGGPQWDVYIRALRSLQDKDESDPLSYFQVAGIHGLPYIEWENGGPLRADGWRGYCPHGESLFLPWHRPYVLLFEQVLVAEAQKIAATYPESVRSQYVDAANTLRAPFWDWSRDSNVPPCSVPATLIVNIPDGENLTTTRIKNPLQTYTYPRKARSGQFGPFTRSPTTSRCPAPNSYPYTANRRLGQLGLKQETYDAFTYSRTFNQFANSREDGIGLEQIHNSIHFYAGCGGQFLDSNVAAFDGLFMLHHSHVDRLWAYYNFINPSEAVFGYSYYGQSRYSSPQNTVITPNSPLQPFYDDKDTYWTSAKVASIKGMGYTYEGLEYWKKSPDELRSDSMRIINSLYAPVDDGEFFKRSTGQAKTRYFARVELEREHIERPSTVNIFVDGKPAGKVAVMQLPEAGTLQGRVAVDAEVHGAFAANPATNGTVSSIEHLVEVEIRRPDGSVIPVNTVPSLKLTLEEVAVTPPASDSEFPKPGNKNKVAASLRDRHGKASS</sequence>
<dbReference type="Pfam" id="PF00264">
    <property type="entry name" value="Tyrosinase"/>
    <property type="match status" value="1"/>
</dbReference>
<dbReference type="SUPFAM" id="SSF48056">
    <property type="entry name" value="Di-copper centre-containing domain"/>
    <property type="match status" value="1"/>
</dbReference>
<dbReference type="EMBL" id="SRPS01000128">
    <property type="protein sequence ID" value="KAG5966955.1"/>
    <property type="molecule type" value="Genomic_DNA"/>
</dbReference>
<evidence type="ECO:0000313" key="13">
    <source>
        <dbReference type="Proteomes" id="UP000742024"/>
    </source>
</evidence>
<keyword evidence="3" id="KW-0479">Metal-binding</keyword>
<evidence type="ECO:0000256" key="6">
    <source>
        <dbReference type="ARBA" id="ARBA00048233"/>
    </source>
</evidence>
<dbReference type="EMBL" id="SRPR01000410">
    <property type="protein sequence ID" value="KAG5953584.1"/>
    <property type="molecule type" value="Genomic_DNA"/>
</dbReference>
<evidence type="ECO:0000313" key="14">
    <source>
        <dbReference type="Proteomes" id="UP000784919"/>
    </source>
</evidence>
<dbReference type="Gene3D" id="1.10.1280.10">
    <property type="entry name" value="Di-copper center containing domain from catechol oxidase"/>
    <property type="match status" value="1"/>
</dbReference>
<keyword evidence="4" id="KW-0186">Copper</keyword>
<evidence type="ECO:0000256" key="2">
    <source>
        <dbReference type="ARBA" id="ARBA00011906"/>
    </source>
</evidence>
<keyword evidence="5" id="KW-0470">Melanin biosynthesis</keyword>
<dbReference type="OrthoDB" id="6132182at2759"/>
<feature type="chain" id="PRO_5040244834" description="tyrosinase" evidence="9">
    <location>
        <begin position="22"/>
        <end position="544"/>
    </location>
</feature>
<evidence type="ECO:0000256" key="5">
    <source>
        <dbReference type="ARBA" id="ARBA00023101"/>
    </source>
</evidence>
<dbReference type="InterPro" id="IPR002227">
    <property type="entry name" value="Tyrosinase_Cu-bd"/>
</dbReference>
<dbReference type="PROSITE" id="PS00497">
    <property type="entry name" value="TYROSINASE_1"/>
    <property type="match status" value="1"/>
</dbReference>
<keyword evidence="9" id="KW-0732">Signal</keyword>
<dbReference type="PANTHER" id="PTHR11474">
    <property type="entry name" value="TYROSINASE FAMILY MEMBER"/>
    <property type="match status" value="1"/>
</dbReference>
<evidence type="ECO:0000313" key="11">
    <source>
        <dbReference type="EMBL" id="KAG5953584.1"/>
    </source>
</evidence>
<dbReference type="GO" id="GO:0042438">
    <property type="term" value="P:melanin biosynthetic process"/>
    <property type="evidence" value="ECO:0007669"/>
    <property type="project" value="UniProtKB-KW"/>
</dbReference>
<dbReference type="GO" id="GO:0004503">
    <property type="term" value="F:tyrosinase activity"/>
    <property type="evidence" value="ECO:0007669"/>
    <property type="project" value="UniProtKB-EC"/>
</dbReference>